<evidence type="ECO:0008006" key="4">
    <source>
        <dbReference type="Google" id="ProtNLM"/>
    </source>
</evidence>
<dbReference type="STRING" id="446470.Snas_6047"/>
<dbReference type="HOGENOM" id="CLU_1805009_0_0_11"/>
<proteinExistence type="predicted"/>
<evidence type="ECO:0000256" key="1">
    <source>
        <dbReference type="SAM" id="MobiDB-lite"/>
    </source>
</evidence>
<dbReference type="KEGG" id="sna:Snas_6047"/>
<dbReference type="EMBL" id="CP001778">
    <property type="protein sequence ID" value="ADD45671.1"/>
    <property type="molecule type" value="Genomic_DNA"/>
</dbReference>
<organism evidence="2 3">
    <name type="scientific">Stackebrandtia nassauensis (strain DSM 44728 / CIP 108903 / NRRL B-16338 / NBRC 102104 / LLR-40K-21)</name>
    <dbReference type="NCBI Taxonomy" id="446470"/>
    <lineage>
        <taxon>Bacteria</taxon>
        <taxon>Bacillati</taxon>
        <taxon>Actinomycetota</taxon>
        <taxon>Actinomycetes</taxon>
        <taxon>Glycomycetales</taxon>
        <taxon>Glycomycetaceae</taxon>
        <taxon>Stackebrandtia</taxon>
    </lineage>
</organism>
<reference evidence="2 3" key="1">
    <citation type="journal article" date="2009" name="Stand. Genomic Sci.">
        <title>Complete genome sequence of Stackebrandtia nassauensis type strain (LLR-40K-21).</title>
        <authorList>
            <person name="Munk C."/>
            <person name="Lapidus A."/>
            <person name="Copeland A."/>
            <person name="Jando M."/>
            <person name="Mayilraj S."/>
            <person name="Glavina Del Rio T."/>
            <person name="Nolan M."/>
            <person name="Chen F."/>
            <person name="Lucas S."/>
            <person name="Tice H."/>
            <person name="Cheng J.F."/>
            <person name="Han C."/>
            <person name="Detter J.C."/>
            <person name="Bruce D."/>
            <person name="Goodwin L."/>
            <person name="Chain P."/>
            <person name="Pitluck S."/>
            <person name="Goker M."/>
            <person name="Ovchinikova G."/>
            <person name="Pati A."/>
            <person name="Ivanova N."/>
            <person name="Mavromatis K."/>
            <person name="Chen A."/>
            <person name="Palaniappan K."/>
            <person name="Land M."/>
            <person name="Hauser L."/>
            <person name="Chang Y.J."/>
            <person name="Jeffries C.D."/>
            <person name="Bristow J."/>
            <person name="Eisen J.A."/>
            <person name="Markowitz V."/>
            <person name="Hugenholtz P."/>
            <person name="Kyrpides N.C."/>
            <person name="Klenk H.P."/>
        </authorList>
    </citation>
    <scope>NUCLEOTIDE SEQUENCE [LARGE SCALE GENOMIC DNA]</scope>
    <source>
        <strain evidence="3">DSM 44728 / CIP 108903 / NRRL B-16338 / NBRC 102104 / LLR-40K-21</strain>
    </source>
</reference>
<dbReference type="Proteomes" id="UP000000844">
    <property type="component" value="Chromosome"/>
</dbReference>
<name>D3Q191_STANL</name>
<dbReference type="RefSeq" id="WP_013021242.1">
    <property type="nucleotide sequence ID" value="NC_013947.1"/>
</dbReference>
<evidence type="ECO:0000313" key="2">
    <source>
        <dbReference type="EMBL" id="ADD45671.1"/>
    </source>
</evidence>
<gene>
    <name evidence="2" type="ordered locus">Snas_6047</name>
</gene>
<sequence length="143" mass="15728">MNQPGTSFGGELHKLHLFANVHVPAVADMYSDATELLNDTQAAAQNAFPHDDALDKASSEPHPEWEAMRQLLQRVLATNADNLLRVQEAVNNAVTAFTEQDEHAKRELDSIIKTGKGLDGRSYDNPSPPTEPDDVPREPVYPS</sequence>
<dbReference type="AlphaFoldDB" id="D3Q191"/>
<evidence type="ECO:0000313" key="3">
    <source>
        <dbReference type="Proteomes" id="UP000000844"/>
    </source>
</evidence>
<feature type="region of interest" description="Disordered" evidence="1">
    <location>
        <begin position="112"/>
        <end position="143"/>
    </location>
</feature>
<keyword evidence="3" id="KW-1185">Reference proteome</keyword>
<protein>
    <recommendedName>
        <fullName evidence="4">PE domain-containing protein</fullName>
    </recommendedName>
</protein>
<feature type="compositionally biased region" description="Basic and acidic residues" evidence="1">
    <location>
        <begin position="112"/>
        <end position="122"/>
    </location>
</feature>
<accession>D3Q191</accession>